<sequence length="202" mass="22568">MASSSSLNTQEAIDLNDAPSVMQVPPVMPEAWRPYFLTPSDPAKVNNSVMLNGVTTTVVAAGLCTPKDGKILARRTDPQIINDSMALTIQCVASISNMERHLHVRNHEVRALCSQITILQRLLKESKKKIGEVKEENRRLKALVDSYTNDLVIRFTEQTKTIVDLQKQYEKLLAEVKDLASRSVYPQRVVGSVMVFPFVVAF</sequence>
<evidence type="ECO:0000313" key="2">
    <source>
        <dbReference type="EMBL" id="SPD19150.1"/>
    </source>
</evidence>
<keyword evidence="1" id="KW-0175">Coiled coil</keyword>
<reference evidence="2" key="1">
    <citation type="submission" date="2018-02" db="EMBL/GenBank/DDBJ databases">
        <authorList>
            <person name="Cohen D.B."/>
            <person name="Kent A.D."/>
        </authorList>
    </citation>
    <scope>NUCLEOTIDE SEQUENCE</scope>
</reference>
<dbReference type="AlphaFoldDB" id="A0A2N9I549"/>
<dbReference type="EMBL" id="OIVN01004768">
    <property type="protein sequence ID" value="SPD19150.1"/>
    <property type="molecule type" value="Genomic_DNA"/>
</dbReference>
<feature type="coiled-coil region" evidence="1">
    <location>
        <begin position="116"/>
        <end position="182"/>
    </location>
</feature>
<protein>
    <submittedName>
        <fullName evidence="2">Uncharacterized protein</fullName>
    </submittedName>
</protein>
<organism evidence="2">
    <name type="scientific">Fagus sylvatica</name>
    <name type="common">Beechnut</name>
    <dbReference type="NCBI Taxonomy" id="28930"/>
    <lineage>
        <taxon>Eukaryota</taxon>
        <taxon>Viridiplantae</taxon>
        <taxon>Streptophyta</taxon>
        <taxon>Embryophyta</taxon>
        <taxon>Tracheophyta</taxon>
        <taxon>Spermatophyta</taxon>
        <taxon>Magnoliopsida</taxon>
        <taxon>eudicotyledons</taxon>
        <taxon>Gunneridae</taxon>
        <taxon>Pentapetalae</taxon>
        <taxon>rosids</taxon>
        <taxon>fabids</taxon>
        <taxon>Fagales</taxon>
        <taxon>Fagaceae</taxon>
        <taxon>Fagus</taxon>
    </lineage>
</organism>
<proteinExistence type="predicted"/>
<evidence type="ECO:0000256" key="1">
    <source>
        <dbReference type="SAM" id="Coils"/>
    </source>
</evidence>
<name>A0A2N9I549_FAGSY</name>
<accession>A0A2N9I549</accession>
<gene>
    <name evidence="2" type="ORF">FSB_LOCUS47032</name>
</gene>